<evidence type="ECO:0000256" key="2">
    <source>
        <dbReference type="ARBA" id="ARBA00012758"/>
    </source>
</evidence>
<feature type="domain" description="Glycosyl hydrolase family 32 C-terminal" evidence="7">
    <location>
        <begin position="311"/>
        <end position="374"/>
    </location>
</feature>
<dbReference type="EMBL" id="BKAG01000001">
    <property type="protein sequence ID" value="GEP40814.1"/>
    <property type="molecule type" value="Genomic_DNA"/>
</dbReference>
<evidence type="ECO:0000313" key="8">
    <source>
        <dbReference type="EMBL" id="GEP40814.1"/>
    </source>
</evidence>
<dbReference type="PANTHER" id="PTHR43101:SF1">
    <property type="entry name" value="BETA-FRUCTOSIDASE"/>
    <property type="match status" value="1"/>
</dbReference>
<dbReference type="SUPFAM" id="SSF75005">
    <property type="entry name" value="Arabinanase/levansucrase/invertase"/>
    <property type="match status" value="1"/>
</dbReference>
<dbReference type="SUPFAM" id="SSF49899">
    <property type="entry name" value="Concanavalin A-like lectins/glucanases"/>
    <property type="match status" value="1"/>
</dbReference>
<dbReference type="Pfam" id="PF08244">
    <property type="entry name" value="Glyco_hydro_32C"/>
    <property type="match status" value="1"/>
</dbReference>
<organism evidence="8 9">
    <name type="scientific">Brevifollis gellanilyticus</name>
    <dbReference type="NCBI Taxonomy" id="748831"/>
    <lineage>
        <taxon>Bacteria</taxon>
        <taxon>Pseudomonadati</taxon>
        <taxon>Verrucomicrobiota</taxon>
        <taxon>Verrucomicrobiia</taxon>
        <taxon>Verrucomicrobiales</taxon>
        <taxon>Verrucomicrobiaceae</taxon>
    </lineage>
</organism>
<evidence type="ECO:0000256" key="3">
    <source>
        <dbReference type="ARBA" id="ARBA00022801"/>
    </source>
</evidence>
<dbReference type="InterPro" id="IPR013189">
    <property type="entry name" value="Glyco_hydro_32_C"/>
</dbReference>
<keyword evidence="4 5" id="KW-0326">Glycosidase</keyword>
<keyword evidence="3 5" id="KW-0378">Hydrolase</keyword>
<dbReference type="EC" id="3.2.1.26" evidence="2"/>
<evidence type="ECO:0000313" key="9">
    <source>
        <dbReference type="Proteomes" id="UP000321577"/>
    </source>
</evidence>
<keyword evidence="9" id="KW-1185">Reference proteome</keyword>
<protein>
    <recommendedName>
        <fullName evidence="2">beta-fructofuranosidase</fullName>
        <ecNumber evidence="2">3.2.1.26</ecNumber>
    </recommendedName>
</protein>
<dbReference type="InterPro" id="IPR001362">
    <property type="entry name" value="Glyco_hydro_32"/>
</dbReference>
<dbReference type="Proteomes" id="UP000321577">
    <property type="component" value="Unassembled WGS sequence"/>
</dbReference>
<dbReference type="Gene3D" id="2.60.120.560">
    <property type="entry name" value="Exo-inulinase, domain 1"/>
    <property type="match status" value="1"/>
</dbReference>
<dbReference type="GO" id="GO:0004564">
    <property type="term" value="F:beta-fructofuranosidase activity"/>
    <property type="evidence" value="ECO:0007669"/>
    <property type="project" value="UniProtKB-EC"/>
</dbReference>
<accession>A0A512M245</accession>
<dbReference type="PANTHER" id="PTHR43101">
    <property type="entry name" value="BETA-FRUCTOSIDASE"/>
    <property type="match status" value="1"/>
</dbReference>
<dbReference type="Pfam" id="PF00251">
    <property type="entry name" value="Glyco_hydro_32N"/>
    <property type="match status" value="1"/>
</dbReference>
<dbReference type="RefSeq" id="WP_146848302.1">
    <property type="nucleotide sequence ID" value="NZ_BKAG01000001.1"/>
</dbReference>
<proteinExistence type="inferred from homology"/>
<feature type="domain" description="Glycosyl hydrolase family 32 N-terminal" evidence="6">
    <location>
        <begin position="2"/>
        <end position="234"/>
    </location>
</feature>
<dbReference type="InterPro" id="IPR013320">
    <property type="entry name" value="ConA-like_dom_sf"/>
</dbReference>
<dbReference type="GO" id="GO:0005975">
    <property type="term" value="P:carbohydrate metabolic process"/>
    <property type="evidence" value="ECO:0007669"/>
    <property type="project" value="InterPro"/>
</dbReference>
<evidence type="ECO:0000259" key="6">
    <source>
        <dbReference type="Pfam" id="PF00251"/>
    </source>
</evidence>
<dbReference type="InterPro" id="IPR023296">
    <property type="entry name" value="Glyco_hydro_beta-prop_sf"/>
</dbReference>
<dbReference type="InterPro" id="IPR051214">
    <property type="entry name" value="GH32_Enzymes"/>
</dbReference>
<evidence type="ECO:0000259" key="7">
    <source>
        <dbReference type="Pfam" id="PF08244"/>
    </source>
</evidence>
<name>A0A512M245_9BACT</name>
<comment type="caution">
    <text evidence="8">The sequence shown here is derived from an EMBL/GenBank/DDBJ whole genome shotgun (WGS) entry which is preliminary data.</text>
</comment>
<dbReference type="Gene3D" id="2.115.10.20">
    <property type="entry name" value="Glycosyl hydrolase domain, family 43"/>
    <property type="match status" value="1"/>
</dbReference>
<evidence type="ECO:0000256" key="5">
    <source>
        <dbReference type="RuleBase" id="RU362110"/>
    </source>
</evidence>
<dbReference type="AlphaFoldDB" id="A0A512M245"/>
<reference evidence="8 9" key="1">
    <citation type="submission" date="2019-07" db="EMBL/GenBank/DDBJ databases">
        <title>Whole genome shotgun sequence of Brevifollis gellanilyticus NBRC 108608.</title>
        <authorList>
            <person name="Hosoyama A."/>
            <person name="Uohara A."/>
            <person name="Ohji S."/>
            <person name="Ichikawa N."/>
        </authorList>
    </citation>
    <scope>NUCLEOTIDE SEQUENCE [LARGE SCALE GENOMIC DNA]</scope>
    <source>
        <strain evidence="8 9">NBRC 108608</strain>
    </source>
</reference>
<sequence>MRSRDWLHWTEAPITHDPVKPEDWMRPYFVLGVWHDASTGLFRSLYGHNEGRMVSSVSRDLLHWSCAPKEFHVPPADYYQRRRDPFVFWIPEMKQYGCVMTTWMKGRPKETGGAVSLATSPDLKQWKDHGPILDPGTIGEPECPQMFWLGQKWHLLASIYDRAVGQPVYWSSSSPLGPWKKEPDGMLDGKDLCAAQIALENQTPFLFGWIPLKPARPGKQTWGGHLALPREVHALPDGKLGTRLPAKLAKNFEDLAWQPEIGVWKSVIADFRLTLPEEMKETRVRITPLGEIVFQRDRLRILDAAGECWSELAADLSTAETQAVSVRLFMDGDMVELFVADRYSLAARLPAPKSAAPFELTSKDGSATITHIRFAEWAPPP</sequence>
<dbReference type="SMART" id="SM00640">
    <property type="entry name" value="Glyco_32"/>
    <property type="match status" value="1"/>
</dbReference>
<evidence type="ECO:0000256" key="1">
    <source>
        <dbReference type="ARBA" id="ARBA00009902"/>
    </source>
</evidence>
<gene>
    <name evidence="8" type="ORF">BGE01nite_01050</name>
</gene>
<dbReference type="InterPro" id="IPR013148">
    <property type="entry name" value="Glyco_hydro_32_N"/>
</dbReference>
<dbReference type="OrthoDB" id="9759709at2"/>
<evidence type="ECO:0000256" key="4">
    <source>
        <dbReference type="ARBA" id="ARBA00023295"/>
    </source>
</evidence>
<comment type="similarity">
    <text evidence="1 5">Belongs to the glycosyl hydrolase 32 family.</text>
</comment>